<feature type="compositionally biased region" description="Acidic residues" evidence="13">
    <location>
        <begin position="443"/>
        <end position="453"/>
    </location>
</feature>
<dbReference type="GO" id="GO:0046872">
    <property type="term" value="F:metal ion binding"/>
    <property type="evidence" value="ECO:0007669"/>
    <property type="project" value="UniProtKB-KW"/>
</dbReference>
<feature type="region of interest" description="Disordered" evidence="13">
    <location>
        <begin position="410"/>
        <end position="461"/>
    </location>
</feature>
<dbReference type="RefSeq" id="XP_025053124.1">
    <property type="nucleotide sequence ID" value="XM_025197339.1"/>
</dbReference>
<sequence>MLLHPMVLAIRRRRAAQGEPRTQALALGPARSLPQPRSQSHPHAQTLGPSRQQLQARTQGPARPQPQTQAQGLGPARTQPLAQAPGPAHLQAAAQALALGPARPQPRARARARQQAQARVYQPHQTFEGLSDRVCIQRYRLTADAMYHLCDLLRGSLGASQNTNFALSVPDKVSTALAILASGSFQRFAAQTTGVGQSTASRVLGQFLEALIPHTPDYITFPTDPSTQGQTMRDFLEIANIPQVLGAVDGTYVNIKKPAQDSHTFVNRHRTYAMNMMVVSSARLEFTDVLARFPGSSHDSSVWSQSALLRRFRRGEFTPGWLLGDHSYPLQPWLLTPLAHPEGDAELQYNHAHKRTRSVVERAVSLLKMRWQCLHASGGTLQYSPEKVNRIFVACCVLHNIAIRRGIPLPEGLDVDEGNETDLEEAAEDSSRELGTSGYTSLEELEETDEETEGTTPLRQVRQACRRRALRHRVEKQRGRTVRARLIQEMFG</sequence>
<evidence type="ECO:0000313" key="16">
    <source>
        <dbReference type="RefSeq" id="XP_025053124.1"/>
    </source>
</evidence>
<dbReference type="KEGG" id="asn:102367928"/>
<evidence type="ECO:0000256" key="9">
    <source>
        <dbReference type="ARBA" id="ARBA00022801"/>
    </source>
</evidence>
<feature type="compositionally biased region" description="Low complexity" evidence="13">
    <location>
        <begin position="79"/>
        <end position="105"/>
    </location>
</feature>
<keyword evidence="10" id="KW-0539">Nucleus</keyword>
<feature type="domain" description="DDE Tnp4" evidence="14">
    <location>
        <begin position="248"/>
        <end position="400"/>
    </location>
</feature>
<feature type="compositionally biased region" description="Acidic residues" evidence="13">
    <location>
        <begin position="413"/>
        <end position="428"/>
    </location>
</feature>
<keyword evidence="15" id="KW-1185">Reference proteome</keyword>
<name>A0A3Q0G0H4_ALLSI</name>
<comment type="similarity">
    <text evidence="4">Belongs to the HARBI1 family.</text>
</comment>
<dbReference type="GO" id="GO:0004518">
    <property type="term" value="F:nuclease activity"/>
    <property type="evidence" value="ECO:0007669"/>
    <property type="project" value="UniProtKB-KW"/>
</dbReference>
<dbReference type="InterPro" id="IPR026103">
    <property type="entry name" value="HARBI1_animal"/>
</dbReference>
<dbReference type="GO" id="GO:0005737">
    <property type="term" value="C:cytoplasm"/>
    <property type="evidence" value="ECO:0007669"/>
    <property type="project" value="UniProtKB-SubCell"/>
</dbReference>
<accession>A0A3Q0G0H4</accession>
<proteinExistence type="inferred from homology"/>
<dbReference type="InterPro" id="IPR027806">
    <property type="entry name" value="HARBI1_dom"/>
</dbReference>
<protein>
    <recommendedName>
        <fullName evidence="5">Putative nuclease HARBI1</fullName>
    </recommendedName>
    <alternativeName>
        <fullName evidence="11">Harbinger transposase-derived nuclease</fullName>
    </alternativeName>
</protein>
<feature type="region of interest" description="Disordered" evidence="13">
    <location>
        <begin position="27"/>
        <end position="120"/>
    </location>
</feature>
<evidence type="ECO:0000256" key="3">
    <source>
        <dbReference type="ARBA" id="ARBA00004496"/>
    </source>
</evidence>
<evidence type="ECO:0000259" key="14">
    <source>
        <dbReference type="Pfam" id="PF13359"/>
    </source>
</evidence>
<dbReference type="GO" id="GO:0016787">
    <property type="term" value="F:hydrolase activity"/>
    <property type="evidence" value="ECO:0007669"/>
    <property type="project" value="UniProtKB-KW"/>
</dbReference>
<evidence type="ECO:0000256" key="8">
    <source>
        <dbReference type="ARBA" id="ARBA00022723"/>
    </source>
</evidence>
<evidence type="ECO:0000256" key="4">
    <source>
        <dbReference type="ARBA" id="ARBA00006958"/>
    </source>
</evidence>
<dbReference type="InterPro" id="IPR045249">
    <property type="entry name" value="HARBI1-like"/>
</dbReference>
<dbReference type="Proteomes" id="UP000189705">
    <property type="component" value="Unplaced"/>
</dbReference>
<evidence type="ECO:0000256" key="6">
    <source>
        <dbReference type="ARBA" id="ARBA00022490"/>
    </source>
</evidence>
<keyword evidence="6" id="KW-0963">Cytoplasm</keyword>
<gene>
    <name evidence="16" type="primary">LOC102367928</name>
</gene>
<keyword evidence="7" id="KW-0540">Nuclease</keyword>
<dbReference type="AlphaFoldDB" id="A0A3Q0G0H4"/>
<dbReference type="PRINTS" id="PR02086">
    <property type="entry name" value="PUTNUCHARBI1"/>
</dbReference>
<evidence type="ECO:0000256" key="1">
    <source>
        <dbReference type="ARBA" id="ARBA00001968"/>
    </source>
</evidence>
<evidence type="ECO:0000256" key="2">
    <source>
        <dbReference type="ARBA" id="ARBA00004123"/>
    </source>
</evidence>
<dbReference type="PANTHER" id="PTHR22930:SF227">
    <property type="entry name" value="DDE TNP4 DOMAIN-CONTAINING PROTEIN"/>
    <property type="match status" value="1"/>
</dbReference>
<evidence type="ECO:0000256" key="13">
    <source>
        <dbReference type="SAM" id="MobiDB-lite"/>
    </source>
</evidence>
<dbReference type="Pfam" id="PF13359">
    <property type="entry name" value="DDE_Tnp_4"/>
    <property type="match status" value="1"/>
</dbReference>
<evidence type="ECO:0000256" key="11">
    <source>
        <dbReference type="ARBA" id="ARBA00030126"/>
    </source>
</evidence>
<evidence type="ECO:0000256" key="7">
    <source>
        <dbReference type="ARBA" id="ARBA00022722"/>
    </source>
</evidence>
<comment type="function">
    <text evidence="12">Transposase-derived protein that may have nuclease activity. Does not have transposase activity.</text>
</comment>
<keyword evidence="9" id="KW-0378">Hydrolase</keyword>
<dbReference type="GeneID" id="102367928"/>
<dbReference type="PANTHER" id="PTHR22930">
    <property type="match status" value="1"/>
</dbReference>
<comment type="subcellular location">
    <subcellularLocation>
        <location evidence="3">Cytoplasm</location>
    </subcellularLocation>
    <subcellularLocation>
        <location evidence="2">Nucleus</location>
    </subcellularLocation>
</comment>
<dbReference type="InParanoid" id="A0A3Q0G0H4"/>
<evidence type="ECO:0000313" key="15">
    <source>
        <dbReference type="Proteomes" id="UP000189705"/>
    </source>
</evidence>
<evidence type="ECO:0000256" key="12">
    <source>
        <dbReference type="ARBA" id="ARBA00045850"/>
    </source>
</evidence>
<evidence type="ECO:0000256" key="5">
    <source>
        <dbReference type="ARBA" id="ARBA00015519"/>
    </source>
</evidence>
<keyword evidence="8" id="KW-0479">Metal-binding</keyword>
<organism evidence="15 16">
    <name type="scientific">Alligator sinensis</name>
    <name type="common">Chinese alligator</name>
    <dbReference type="NCBI Taxonomy" id="38654"/>
    <lineage>
        <taxon>Eukaryota</taxon>
        <taxon>Metazoa</taxon>
        <taxon>Chordata</taxon>
        <taxon>Craniata</taxon>
        <taxon>Vertebrata</taxon>
        <taxon>Euteleostomi</taxon>
        <taxon>Archelosauria</taxon>
        <taxon>Archosauria</taxon>
        <taxon>Crocodylia</taxon>
        <taxon>Alligatoridae</taxon>
        <taxon>Alligatorinae</taxon>
        <taxon>Alligator</taxon>
    </lineage>
</organism>
<dbReference type="GO" id="GO:0005634">
    <property type="term" value="C:nucleus"/>
    <property type="evidence" value="ECO:0007669"/>
    <property type="project" value="UniProtKB-SubCell"/>
</dbReference>
<reference evidence="16" key="1">
    <citation type="submission" date="2025-08" db="UniProtKB">
        <authorList>
            <consortium name="RefSeq"/>
        </authorList>
    </citation>
    <scope>IDENTIFICATION</scope>
</reference>
<comment type="cofactor">
    <cofactor evidence="1">
        <name>a divalent metal cation</name>
        <dbReference type="ChEBI" id="CHEBI:60240"/>
    </cofactor>
</comment>
<feature type="compositionally biased region" description="Polar residues" evidence="13">
    <location>
        <begin position="35"/>
        <end position="58"/>
    </location>
</feature>
<evidence type="ECO:0000256" key="10">
    <source>
        <dbReference type="ARBA" id="ARBA00023242"/>
    </source>
</evidence>